<dbReference type="InterPro" id="IPR036069">
    <property type="entry name" value="DUF34/NIF3_sf"/>
</dbReference>
<evidence type="ECO:0000313" key="4">
    <source>
        <dbReference type="EMBL" id="UVI33146.1"/>
    </source>
</evidence>
<reference evidence="4" key="1">
    <citation type="submission" date="2022-01" db="EMBL/GenBank/DDBJ databases">
        <title>Paenibacillus spongiae sp. nov., isolated from marine sponge.</title>
        <authorList>
            <person name="Li Z."/>
            <person name="Zhang M."/>
        </authorList>
    </citation>
    <scope>NUCLEOTIDE SEQUENCE</scope>
    <source>
        <strain evidence="4">PHS-Z3</strain>
    </source>
</reference>
<sequence length="298" mass="34412">MKEKLDSFFGINRLDKDPAFSRFLPMVYDPLQFRWQDKFEADFNHRFNGLMISGSQEVETIYLAVFPTDEVIRQFIEDASEGDLLFMHHPIPMECGDPRGNWGRGFVPIPTELIDRVIERKLSVYTCHAPLDYNREVGTSDAIAEALEAQIIDEFCKYGNGYAGLICKTRSTSTKELIARLLALFEIPYVDFEGKEHEEISRIAIIAGCGDVVSDMKYAASLGAQAYITGEIHCHIDNDYGRQRYRVMMDYVQETPMSLIGLSHAASEFFVMKTQMKRWLEKEVTSNIKLLRQRKWWF</sequence>
<protein>
    <recommendedName>
        <fullName evidence="2">GTP cyclohydrolase 1 type 2 homolog</fullName>
    </recommendedName>
</protein>
<accession>A0ABY5SGM9</accession>
<dbReference type="SUPFAM" id="SSF102705">
    <property type="entry name" value="NIF3 (NGG1p interacting factor 3)-like"/>
    <property type="match status" value="1"/>
</dbReference>
<gene>
    <name evidence="4" type="ORF">L1F29_15465</name>
</gene>
<name>A0ABY5SGM9_9BACL</name>
<dbReference type="Pfam" id="PF01784">
    <property type="entry name" value="DUF34_NIF3"/>
    <property type="match status" value="1"/>
</dbReference>
<dbReference type="Gene3D" id="3.40.1390.30">
    <property type="entry name" value="NIF3 (NGG1p interacting factor 3)-like"/>
    <property type="match status" value="2"/>
</dbReference>
<proteinExistence type="inferred from homology"/>
<evidence type="ECO:0000313" key="5">
    <source>
        <dbReference type="Proteomes" id="UP001057877"/>
    </source>
</evidence>
<keyword evidence="5" id="KW-1185">Reference proteome</keyword>
<dbReference type="Proteomes" id="UP001057877">
    <property type="component" value="Chromosome"/>
</dbReference>
<dbReference type="PANTHER" id="PTHR13799">
    <property type="entry name" value="NGG1 INTERACTING FACTOR 3"/>
    <property type="match status" value="1"/>
</dbReference>
<comment type="similarity">
    <text evidence="1">Belongs to the GTP cyclohydrolase I type 2/NIF3 family.</text>
</comment>
<evidence type="ECO:0000256" key="1">
    <source>
        <dbReference type="ARBA" id="ARBA00006964"/>
    </source>
</evidence>
<dbReference type="InterPro" id="IPR002678">
    <property type="entry name" value="DUF34/NIF3"/>
</dbReference>
<evidence type="ECO:0000256" key="2">
    <source>
        <dbReference type="ARBA" id="ARBA00022112"/>
    </source>
</evidence>
<dbReference type="EMBL" id="CP091430">
    <property type="protein sequence ID" value="UVI33146.1"/>
    <property type="molecule type" value="Genomic_DNA"/>
</dbReference>
<dbReference type="PANTHER" id="PTHR13799:SF14">
    <property type="entry name" value="GTP CYCLOHYDROLASE 1 TYPE 2 HOMOLOG"/>
    <property type="match status" value="1"/>
</dbReference>
<keyword evidence="3" id="KW-0479">Metal-binding</keyword>
<organism evidence="4 5">
    <name type="scientific">Paenibacillus spongiae</name>
    <dbReference type="NCBI Taxonomy" id="2909671"/>
    <lineage>
        <taxon>Bacteria</taxon>
        <taxon>Bacillati</taxon>
        <taxon>Bacillota</taxon>
        <taxon>Bacilli</taxon>
        <taxon>Bacillales</taxon>
        <taxon>Paenibacillaceae</taxon>
        <taxon>Paenibacillus</taxon>
    </lineage>
</organism>
<evidence type="ECO:0000256" key="3">
    <source>
        <dbReference type="ARBA" id="ARBA00022723"/>
    </source>
</evidence>